<dbReference type="AlphaFoldDB" id="A0A2H0ALZ8"/>
<dbReference type="CDD" id="cd00336">
    <property type="entry name" value="Ribosomal_L22"/>
    <property type="match status" value="1"/>
</dbReference>
<organism evidence="11 12">
    <name type="scientific">Candidatus Colwellbacteria bacterium CG23_combo_of_CG06-09_8_20_14_all_42_19</name>
    <dbReference type="NCBI Taxonomy" id="1974541"/>
    <lineage>
        <taxon>Bacteria</taxon>
        <taxon>Candidatus Colwelliibacteriota</taxon>
    </lineage>
</organism>
<comment type="function">
    <text evidence="7 10">This protein binds specifically to 23S rRNA; its binding is stimulated by other ribosomal proteins, e.g., L4, L17, and L20. It is important during the early stages of 50S assembly. It makes multiple contacts with different domains of the 23S rRNA in the assembled 50S subunit and ribosome.</text>
</comment>
<reference evidence="11 12" key="1">
    <citation type="submission" date="2017-09" db="EMBL/GenBank/DDBJ databases">
        <title>Depth-based differentiation of microbial function through sediment-hosted aquifers and enrichment of novel symbionts in the deep terrestrial subsurface.</title>
        <authorList>
            <person name="Probst A.J."/>
            <person name="Ladd B."/>
            <person name="Jarett J.K."/>
            <person name="Geller-Mcgrath D.E."/>
            <person name="Sieber C.M."/>
            <person name="Emerson J.B."/>
            <person name="Anantharaman K."/>
            <person name="Thomas B.C."/>
            <person name="Malmstrom R."/>
            <person name="Stieglmeier M."/>
            <person name="Klingl A."/>
            <person name="Woyke T."/>
            <person name="Ryan C.M."/>
            <person name="Banfield J.F."/>
        </authorList>
    </citation>
    <scope>NUCLEOTIDE SEQUENCE [LARGE SCALE GENOMIC DNA]</scope>
    <source>
        <strain evidence="11">CG23_combo_of_CG06-09_8_20_14_all_42_19</strain>
    </source>
</reference>
<dbReference type="GO" id="GO:0003735">
    <property type="term" value="F:structural constituent of ribosome"/>
    <property type="evidence" value="ECO:0007669"/>
    <property type="project" value="InterPro"/>
</dbReference>
<dbReference type="Proteomes" id="UP000230007">
    <property type="component" value="Unassembled WGS sequence"/>
</dbReference>
<keyword evidence="2 7" id="KW-0699">rRNA-binding</keyword>
<evidence type="ECO:0000256" key="4">
    <source>
        <dbReference type="ARBA" id="ARBA00022980"/>
    </source>
</evidence>
<dbReference type="PROSITE" id="PS00464">
    <property type="entry name" value="RIBOSOMAL_L22"/>
    <property type="match status" value="1"/>
</dbReference>
<comment type="subunit">
    <text evidence="7 9">Part of the 50S ribosomal subunit.</text>
</comment>
<dbReference type="InterPro" id="IPR005727">
    <property type="entry name" value="Ribosomal_uL22_bac/chlpt-type"/>
</dbReference>
<sequence length="164" mass="18455">MMTKVVAKLNNLKIAPRKVRLVSGVIRGQSVNVALARLQMMPWRSAPAVAKLVKSAVANARSKNMNVEKLVIESIAVDQGPMLKRYLPRAMGRATPIHKKMSHVTVVLGERDSVISKYSIYEAPKKKRDKKVKEVNKQKFKDEKIVGKEVKSGFFQKLFSRKAI</sequence>
<evidence type="ECO:0000313" key="11">
    <source>
        <dbReference type="EMBL" id="PIP46445.1"/>
    </source>
</evidence>
<dbReference type="InterPro" id="IPR047867">
    <property type="entry name" value="Ribosomal_uL22_bac/org-type"/>
</dbReference>
<keyword evidence="5 7" id="KW-0687">Ribonucleoprotein</keyword>
<evidence type="ECO:0000256" key="7">
    <source>
        <dbReference type="HAMAP-Rule" id="MF_01331"/>
    </source>
</evidence>
<evidence type="ECO:0000256" key="1">
    <source>
        <dbReference type="ARBA" id="ARBA00009451"/>
    </source>
</evidence>
<dbReference type="SUPFAM" id="SSF54843">
    <property type="entry name" value="Ribosomal protein L22"/>
    <property type="match status" value="1"/>
</dbReference>
<dbReference type="Pfam" id="PF00237">
    <property type="entry name" value="Ribosomal_L22"/>
    <property type="match status" value="1"/>
</dbReference>
<proteinExistence type="inferred from homology"/>
<dbReference type="HAMAP" id="MF_01331_B">
    <property type="entry name" value="Ribosomal_uL22_B"/>
    <property type="match status" value="1"/>
</dbReference>
<name>A0A2H0ALZ8_9BACT</name>
<evidence type="ECO:0000256" key="2">
    <source>
        <dbReference type="ARBA" id="ARBA00022730"/>
    </source>
</evidence>
<keyword evidence="4 7" id="KW-0689">Ribosomal protein</keyword>
<dbReference type="InterPro" id="IPR018260">
    <property type="entry name" value="Ribosomal_uL22_CS"/>
</dbReference>
<protein>
    <recommendedName>
        <fullName evidence="6 7">Large ribosomal subunit protein uL22</fullName>
    </recommendedName>
</protein>
<evidence type="ECO:0000256" key="9">
    <source>
        <dbReference type="RuleBase" id="RU004006"/>
    </source>
</evidence>
<comment type="caution">
    <text evidence="11">The sequence shown here is derived from an EMBL/GenBank/DDBJ whole genome shotgun (WGS) entry which is preliminary data.</text>
</comment>
<dbReference type="InterPro" id="IPR036394">
    <property type="entry name" value="Ribosomal_uL22_sf"/>
</dbReference>
<dbReference type="GO" id="GO:0006412">
    <property type="term" value="P:translation"/>
    <property type="evidence" value="ECO:0007669"/>
    <property type="project" value="UniProtKB-UniRule"/>
</dbReference>
<keyword evidence="3 7" id="KW-0694">RNA-binding</keyword>
<comment type="similarity">
    <text evidence="1 7 8">Belongs to the universal ribosomal protein uL22 family.</text>
</comment>
<comment type="function">
    <text evidence="7">The globular domain of the protein is located near the polypeptide exit tunnel on the outside of the subunit, while an extended beta-hairpin is found that lines the wall of the exit tunnel in the center of the 70S ribosome.</text>
</comment>
<evidence type="ECO:0000256" key="5">
    <source>
        <dbReference type="ARBA" id="ARBA00023274"/>
    </source>
</evidence>
<accession>A0A2H0ALZ8</accession>
<dbReference type="EMBL" id="PCSK01000012">
    <property type="protein sequence ID" value="PIP46445.1"/>
    <property type="molecule type" value="Genomic_DNA"/>
</dbReference>
<dbReference type="Gene3D" id="3.90.470.10">
    <property type="entry name" value="Ribosomal protein L22/L17"/>
    <property type="match status" value="1"/>
</dbReference>
<evidence type="ECO:0000256" key="6">
    <source>
        <dbReference type="ARBA" id="ARBA00035207"/>
    </source>
</evidence>
<dbReference type="InterPro" id="IPR001063">
    <property type="entry name" value="Ribosomal_uL22"/>
</dbReference>
<evidence type="ECO:0000256" key="8">
    <source>
        <dbReference type="RuleBase" id="RU004005"/>
    </source>
</evidence>
<dbReference type="NCBIfam" id="TIGR01044">
    <property type="entry name" value="rplV_bact"/>
    <property type="match status" value="1"/>
</dbReference>
<evidence type="ECO:0000313" key="12">
    <source>
        <dbReference type="Proteomes" id="UP000230007"/>
    </source>
</evidence>
<dbReference type="PANTHER" id="PTHR13501:SF8">
    <property type="entry name" value="LARGE RIBOSOMAL SUBUNIT PROTEIN UL22M"/>
    <property type="match status" value="1"/>
</dbReference>
<gene>
    <name evidence="7" type="primary">rplV</name>
    <name evidence="11" type="ORF">COX15_00620</name>
</gene>
<dbReference type="GO" id="GO:0022625">
    <property type="term" value="C:cytosolic large ribosomal subunit"/>
    <property type="evidence" value="ECO:0007669"/>
    <property type="project" value="TreeGrafter"/>
</dbReference>
<evidence type="ECO:0000256" key="3">
    <source>
        <dbReference type="ARBA" id="ARBA00022884"/>
    </source>
</evidence>
<dbReference type="GO" id="GO:0019843">
    <property type="term" value="F:rRNA binding"/>
    <property type="evidence" value="ECO:0007669"/>
    <property type="project" value="UniProtKB-UniRule"/>
</dbReference>
<dbReference type="PANTHER" id="PTHR13501">
    <property type="entry name" value="CHLOROPLAST 50S RIBOSOMAL PROTEIN L22-RELATED"/>
    <property type="match status" value="1"/>
</dbReference>
<evidence type="ECO:0000256" key="10">
    <source>
        <dbReference type="RuleBase" id="RU004008"/>
    </source>
</evidence>